<dbReference type="Pfam" id="PF23305">
    <property type="entry name" value="DUF7082"/>
    <property type="match status" value="2"/>
</dbReference>
<protein>
    <recommendedName>
        <fullName evidence="2">DUF7082 domain-containing protein</fullName>
    </recommendedName>
</protein>
<feature type="region of interest" description="Disordered" evidence="1">
    <location>
        <begin position="399"/>
        <end position="431"/>
    </location>
</feature>
<dbReference type="InterPro" id="IPR055509">
    <property type="entry name" value="DUF7082"/>
</dbReference>
<dbReference type="GO" id="GO:0005634">
    <property type="term" value="C:nucleus"/>
    <property type="evidence" value="ECO:0007669"/>
    <property type="project" value="TreeGrafter"/>
</dbReference>
<feature type="region of interest" description="Disordered" evidence="1">
    <location>
        <begin position="271"/>
        <end position="291"/>
    </location>
</feature>
<dbReference type="PANTHER" id="PTHR39463:SF1">
    <property type="entry name" value="MEDUSA"/>
    <property type="match status" value="1"/>
</dbReference>
<feature type="region of interest" description="Disordered" evidence="1">
    <location>
        <begin position="67"/>
        <end position="86"/>
    </location>
</feature>
<dbReference type="AlphaFoldDB" id="A0A0B7NP05"/>
<dbReference type="STRING" id="35722.A0A0B7NP05"/>
<evidence type="ECO:0000313" key="3">
    <source>
        <dbReference type="EMBL" id="CEP17083.1"/>
    </source>
</evidence>
<evidence type="ECO:0000313" key="4">
    <source>
        <dbReference type="Proteomes" id="UP000054107"/>
    </source>
</evidence>
<feature type="compositionally biased region" description="Low complexity" evidence="1">
    <location>
        <begin position="67"/>
        <end position="82"/>
    </location>
</feature>
<organism evidence="3 4">
    <name type="scientific">Parasitella parasitica</name>
    <dbReference type="NCBI Taxonomy" id="35722"/>
    <lineage>
        <taxon>Eukaryota</taxon>
        <taxon>Fungi</taxon>
        <taxon>Fungi incertae sedis</taxon>
        <taxon>Mucoromycota</taxon>
        <taxon>Mucoromycotina</taxon>
        <taxon>Mucoromycetes</taxon>
        <taxon>Mucorales</taxon>
        <taxon>Mucorineae</taxon>
        <taxon>Mucoraceae</taxon>
        <taxon>Parasitella</taxon>
    </lineage>
</organism>
<evidence type="ECO:0000256" key="1">
    <source>
        <dbReference type="SAM" id="MobiDB-lite"/>
    </source>
</evidence>
<gene>
    <name evidence="3" type="primary">PARPA_11375.1 scaffold 44101</name>
</gene>
<dbReference type="OrthoDB" id="1751210at2759"/>
<sequence length="688" mass="77558">MTIVDTDIISVASVVDDKKPMNIDLSDSLFDYDILLRDVDESNDSSKENEELFQGLFSNGSQDMNSISNLSSSASASPQQHSDLQRPKVMQWGPQDGNESSSIISIVLQHHEKVAPMKIVFGAMTVETSQQQQVLPSNSNDGNVVWITLAASVPPLKDIYSESDQVKISICLFDPNDFDLAVDTWDIGQFTYMKDEQELAYSSNRKRALSCEPDECAQKKHTYDVRSEEDQENFEDVNSQLLKLLAPYDPLLTANSDDRLGTTARAHVWLSPTSGSDSGSTNSLPQQPQTNYCTSSRPTFPLTVNHMMLQQGLLNSKRSHLQQEHYQGQKHDMYSMYSNMQQPQQRHNPYLMHSNQPTFMSHAMSNYVQTMNNSNRNYDSSVFYNMTEHQRQAQQYRGLQPQSSSPYIASTSTHVPRRASAPTTTSYKTTNSNSCALNKAHLKLNGDLMDMITNWSVPEWQSGRRLVHFWRRTTLGTDGNLSLVECGFEPMDQQLYHQQRMRDNVAAVAAAAAAAAAVSNSLPSSNGINIKNNVLAGNRHGGANSTSPIVISCIYWRERNDYFITSVDCIYLLESLIGIQFTVEEKNRIRRNLEGFRPLTVSKCKVECADFFKLIMSFPHPKPRNIEKDVKVFAWKTLPHALRKIIRKYTPSYITSTPLEPIHHQQNGFPSTSSIASRPIHNNNISNN</sequence>
<proteinExistence type="predicted"/>
<feature type="domain" description="DUF7082" evidence="2">
    <location>
        <begin position="544"/>
        <end position="646"/>
    </location>
</feature>
<evidence type="ECO:0000259" key="2">
    <source>
        <dbReference type="Pfam" id="PF23305"/>
    </source>
</evidence>
<feature type="domain" description="DUF7082" evidence="2">
    <location>
        <begin position="439"/>
        <end position="500"/>
    </location>
</feature>
<name>A0A0B7NP05_9FUNG</name>
<feature type="region of interest" description="Disordered" evidence="1">
    <location>
        <begin position="665"/>
        <end position="688"/>
    </location>
</feature>
<reference evidence="3 4" key="1">
    <citation type="submission" date="2014-09" db="EMBL/GenBank/DDBJ databases">
        <authorList>
            <person name="Ellenberger Sabrina"/>
        </authorList>
    </citation>
    <scope>NUCLEOTIDE SEQUENCE [LARGE SCALE GENOMIC DNA]</scope>
    <source>
        <strain evidence="3 4">CBS 412.66</strain>
    </source>
</reference>
<dbReference type="Proteomes" id="UP000054107">
    <property type="component" value="Unassembled WGS sequence"/>
</dbReference>
<dbReference type="EMBL" id="LN733608">
    <property type="protein sequence ID" value="CEP17083.1"/>
    <property type="molecule type" value="Genomic_DNA"/>
</dbReference>
<keyword evidence="4" id="KW-1185">Reference proteome</keyword>
<feature type="compositionally biased region" description="Polar residues" evidence="1">
    <location>
        <begin position="399"/>
        <end position="414"/>
    </location>
</feature>
<accession>A0A0B7NP05</accession>
<dbReference type="PANTHER" id="PTHR39463">
    <property type="entry name" value="MEDUSA"/>
    <property type="match status" value="1"/>
</dbReference>